<dbReference type="InParanoid" id="A0A2G4YQR1"/>
<protein>
    <recommendedName>
        <fullName evidence="6">DUF4231 domain-containing protein</fullName>
    </recommendedName>
</protein>
<reference evidence="4 5" key="1">
    <citation type="submission" date="2017-10" db="EMBL/GenBank/DDBJ databases">
        <title>Frigbacter circumglobatus gen. nov. sp. nov., isolated from sediment cultured in situ.</title>
        <authorList>
            <person name="Zhao Z."/>
        </authorList>
    </citation>
    <scope>NUCLEOTIDE SEQUENCE [LARGE SCALE GENOMIC DNA]</scope>
    <source>
        <strain evidence="4 5">ZYL</strain>
    </source>
</reference>
<evidence type="ECO:0000256" key="1">
    <source>
        <dbReference type="SAM" id="Phobius"/>
    </source>
</evidence>
<keyword evidence="1" id="KW-0472">Membrane</keyword>
<feature type="transmembrane region" description="Helical" evidence="1">
    <location>
        <begin position="29"/>
        <end position="50"/>
    </location>
</feature>
<name>A0A2G4YQR1_9PROT</name>
<dbReference type="OrthoDB" id="9806639at2"/>
<keyword evidence="5" id="KW-1185">Reference proteome</keyword>
<feature type="domain" description="SMODS and SLOG-associating 2TM effector" evidence="2">
    <location>
        <begin position="167"/>
        <end position="288"/>
    </location>
</feature>
<evidence type="ECO:0000313" key="5">
    <source>
        <dbReference type="Proteomes" id="UP000229730"/>
    </source>
</evidence>
<dbReference type="Pfam" id="PF18181">
    <property type="entry name" value="SLATT_1"/>
    <property type="match status" value="1"/>
</dbReference>
<evidence type="ECO:0008006" key="6">
    <source>
        <dbReference type="Google" id="ProtNLM"/>
    </source>
</evidence>
<feature type="transmembrane region" description="Helical" evidence="1">
    <location>
        <begin position="193"/>
        <end position="211"/>
    </location>
</feature>
<evidence type="ECO:0000259" key="3">
    <source>
        <dbReference type="Pfam" id="PF18184"/>
    </source>
</evidence>
<dbReference type="Pfam" id="PF18184">
    <property type="entry name" value="SLATT_3"/>
    <property type="match status" value="1"/>
</dbReference>
<feature type="domain" description="SMODS and SLOG-associating 2TM effector" evidence="3">
    <location>
        <begin position="12"/>
        <end position="163"/>
    </location>
</feature>
<feature type="transmembrane region" description="Helical" evidence="1">
    <location>
        <begin position="56"/>
        <end position="76"/>
    </location>
</feature>
<keyword evidence="1" id="KW-0812">Transmembrane</keyword>
<evidence type="ECO:0000313" key="4">
    <source>
        <dbReference type="EMBL" id="PHZ84659.1"/>
    </source>
</evidence>
<sequence length="294" mass="33815">MPIKKFDDEHLPALFQSADMASLKAQSRYYFALKSYLILLVIAALIAFYFPNESYGALASVSLFLITLGILIWLNVQKPEDTWYNGRAVAESIKTRSWRWVMRAEPYDHEVPEEQIRKEFLSDLKSILNQNKSLSGHLDSQNNNGNAISDEMKEIRNLPLEERLEIYKKERVGDQATWYGKKALFNKRKAKQWFIISIILHSLAVFMLLYRVKEPSISLPIEVVATAASAVLTWLQSKKHNELNSSYSLAAHEIVLIKSEAEDVESEKLLSNFVVNSESAFSREHTQWSARKRT</sequence>
<dbReference type="RefSeq" id="WP_099472867.1">
    <property type="nucleotide sequence ID" value="NZ_CP041025.1"/>
</dbReference>
<dbReference type="NCBIfam" id="NF033610">
    <property type="entry name" value="SLATT_3"/>
    <property type="match status" value="1"/>
</dbReference>
<dbReference type="NCBIfam" id="NF033634">
    <property type="entry name" value="SLATT_1"/>
    <property type="match status" value="1"/>
</dbReference>
<accession>A0A2G4YQR1</accession>
<dbReference type="AlphaFoldDB" id="A0A2G4YQR1"/>
<keyword evidence="1" id="KW-1133">Transmembrane helix</keyword>
<dbReference type="EMBL" id="PDEM01000023">
    <property type="protein sequence ID" value="PHZ84659.1"/>
    <property type="molecule type" value="Genomic_DNA"/>
</dbReference>
<comment type="caution">
    <text evidence="4">The sequence shown here is derived from an EMBL/GenBank/DDBJ whole genome shotgun (WGS) entry which is preliminary data.</text>
</comment>
<dbReference type="Proteomes" id="UP000229730">
    <property type="component" value="Unassembled WGS sequence"/>
</dbReference>
<proteinExistence type="predicted"/>
<evidence type="ECO:0000259" key="2">
    <source>
        <dbReference type="Pfam" id="PF18181"/>
    </source>
</evidence>
<gene>
    <name evidence="4" type="ORF">CRD36_10230</name>
</gene>
<dbReference type="InterPro" id="IPR041116">
    <property type="entry name" value="SLATT_3"/>
</dbReference>
<dbReference type="InterPro" id="IPR040884">
    <property type="entry name" value="SLATT_1"/>
</dbReference>
<organism evidence="4 5">
    <name type="scientific">Paremcibacter congregatus</name>
    <dbReference type="NCBI Taxonomy" id="2043170"/>
    <lineage>
        <taxon>Bacteria</taxon>
        <taxon>Pseudomonadati</taxon>
        <taxon>Pseudomonadota</taxon>
        <taxon>Alphaproteobacteria</taxon>
        <taxon>Emcibacterales</taxon>
        <taxon>Emcibacteraceae</taxon>
        <taxon>Paremcibacter</taxon>
    </lineage>
</organism>